<proteinExistence type="predicted"/>
<dbReference type="AlphaFoldDB" id="A0A3D9YST9"/>
<dbReference type="PANTHER" id="PTHR43582">
    <property type="entry name" value="LINEARMYCIN RESISTANCE ATP-BINDING PROTEIN LNRL"/>
    <property type="match status" value="1"/>
</dbReference>
<dbReference type="InterPro" id="IPR027417">
    <property type="entry name" value="P-loop_NTPase"/>
</dbReference>
<evidence type="ECO:0000313" key="5">
    <source>
        <dbReference type="Proteomes" id="UP000256900"/>
    </source>
</evidence>
<keyword evidence="1" id="KW-0547">Nucleotide-binding</keyword>
<keyword evidence="5" id="KW-1185">Reference proteome</keyword>
<dbReference type="PROSITE" id="PS50893">
    <property type="entry name" value="ABC_TRANSPORTER_2"/>
    <property type="match status" value="1"/>
</dbReference>
<dbReference type="InterPro" id="IPR022467">
    <property type="entry name" value="ABC_transprt_ATP-bd_su_PQQ"/>
</dbReference>
<dbReference type="GO" id="GO:0005524">
    <property type="term" value="F:ATP binding"/>
    <property type="evidence" value="ECO:0007669"/>
    <property type="project" value="UniProtKB-KW"/>
</dbReference>
<sequence>MPKSQAPLPQAAAAPAALEVAGVTHFYGKRKALDNVSFTVAPGSFTVLLGLNGAGKSTLFSLVTRLYVTRTGAIKIFGYDVVRQSSQALRRLGVVFQARTLDLELTVTQNLIYHAALHGIGPFEAKRRIADVLARAGLADRAKEKVRNLSGGYIRRVEIARAFLHHPELLLLDEPTVGLDIKARADIIAQVRSLVADAGLGVLWTTHLIDEIAPTDSVVVLHHGKVLEKGLATDILARTGTSDMRAAFVKITGADLSHGDAP</sequence>
<comment type="caution">
    <text evidence="4">The sequence shown here is derived from an EMBL/GenBank/DDBJ whole genome shotgun (WGS) entry which is preliminary data.</text>
</comment>
<dbReference type="Pfam" id="PF00005">
    <property type="entry name" value="ABC_tran"/>
    <property type="match status" value="1"/>
</dbReference>
<dbReference type="Gene3D" id="3.40.50.300">
    <property type="entry name" value="P-loop containing nucleotide triphosphate hydrolases"/>
    <property type="match status" value="1"/>
</dbReference>
<dbReference type="OrthoDB" id="9778547at2"/>
<dbReference type="PANTHER" id="PTHR43582:SF2">
    <property type="entry name" value="LINEARMYCIN RESISTANCE ATP-BINDING PROTEIN LNRL"/>
    <property type="match status" value="1"/>
</dbReference>
<name>A0A3D9YST9_9HYPH</name>
<accession>A0A3D9YST9</accession>
<dbReference type="RefSeq" id="WP_115837208.1">
    <property type="nucleotide sequence ID" value="NZ_CP025086.1"/>
</dbReference>
<dbReference type="EMBL" id="QUMO01000004">
    <property type="protein sequence ID" value="REF84573.1"/>
    <property type="molecule type" value="Genomic_DNA"/>
</dbReference>
<dbReference type="InterPro" id="IPR003593">
    <property type="entry name" value="AAA+_ATPase"/>
</dbReference>
<evidence type="ECO:0000259" key="3">
    <source>
        <dbReference type="PROSITE" id="PS50893"/>
    </source>
</evidence>
<dbReference type="NCBIfam" id="TIGR03864">
    <property type="entry name" value="PQQ_ABC_ATP"/>
    <property type="match status" value="1"/>
</dbReference>
<organism evidence="4 5">
    <name type="scientific">Methylovirgula ligni</name>
    <dbReference type="NCBI Taxonomy" id="569860"/>
    <lineage>
        <taxon>Bacteria</taxon>
        <taxon>Pseudomonadati</taxon>
        <taxon>Pseudomonadota</taxon>
        <taxon>Alphaproteobacteria</taxon>
        <taxon>Hyphomicrobiales</taxon>
        <taxon>Beijerinckiaceae</taxon>
        <taxon>Methylovirgula</taxon>
    </lineage>
</organism>
<evidence type="ECO:0000256" key="2">
    <source>
        <dbReference type="ARBA" id="ARBA00022840"/>
    </source>
</evidence>
<gene>
    <name evidence="4" type="ORF">DES32_2683</name>
</gene>
<evidence type="ECO:0000256" key="1">
    <source>
        <dbReference type="ARBA" id="ARBA00022741"/>
    </source>
</evidence>
<evidence type="ECO:0000313" key="4">
    <source>
        <dbReference type="EMBL" id="REF84573.1"/>
    </source>
</evidence>
<protein>
    <submittedName>
        <fullName evidence="4">ABC-2 type transport system ATP-binding protein</fullName>
    </submittedName>
</protein>
<dbReference type="SMART" id="SM00382">
    <property type="entry name" value="AAA"/>
    <property type="match status" value="1"/>
</dbReference>
<keyword evidence="2 4" id="KW-0067">ATP-binding</keyword>
<dbReference type="InterPro" id="IPR003439">
    <property type="entry name" value="ABC_transporter-like_ATP-bd"/>
</dbReference>
<dbReference type="Proteomes" id="UP000256900">
    <property type="component" value="Unassembled WGS sequence"/>
</dbReference>
<dbReference type="GO" id="GO:0016887">
    <property type="term" value="F:ATP hydrolysis activity"/>
    <property type="evidence" value="ECO:0007669"/>
    <property type="project" value="InterPro"/>
</dbReference>
<reference evidence="4 5" key="1">
    <citation type="submission" date="2018-08" db="EMBL/GenBank/DDBJ databases">
        <title>Genomic Encyclopedia of Type Strains, Phase IV (KMG-IV): sequencing the most valuable type-strain genomes for metagenomic binning, comparative biology and taxonomic classification.</title>
        <authorList>
            <person name="Goeker M."/>
        </authorList>
    </citation>
    <scope>NUCLEOTIDE SEQUENCE [LARGE SCALE GENOMIC DNA]</scope>
    <source>
        <strain evidence="4 5">BW863</strain>
    </source>
</reference>
<dbReference type="SUPFAM" id="SSF52540">
    <property type="entry name" value="P-loop containing nucleoside triphosphate hydrolases"/>
    <property type="match status" value="1"/>
</dbReference>
<feature type="domain" description="ABC transporter" evidence="3">
    <location>
        <begin position="18"/>
        <end position="248"/>
    </location>
</feature>